<keyword evidence="3" id="KW-1185">Reference proteome</keyword>
<evidence type="ECO:0000313" key="2">
    <source>
        <dbReference type="EMBL" id="MDP9898235.1"/>
    </source>
</evidence>
<dbReference type="EMBL" id="JAUSRO010000002">
    <property type="protein sequence ID" value="MDP9898235.1"/>
    <property type="molecule type" value="Genomic_DNA"/>
</dbReference>
<reference evidence="2 3" key="1">
    <citation type="submission" date="2023-07" db="EMBL/GenBank/DDBJ databases">
        <title>Sorghum-associated microbial communities from plants grown in Nebraska, USA.</title>
        <authorList>
            <person name="Schachtman D."/>
        </authorList>
    </citation>
    <scope>NUCLEOTIDE SEQUENCE [LARGE SCALE GENOMIC DNA]</scope>
    <source>
        <strain evidence="2 3">DS1607</strain>
    </source>
</reference>
<organism evidence="2 3">
    <name type="scientific">Variovorax ginsengisoli</name>
    <dbReference type="NCBI Taxonomy" id="363844"/>
    <lineage>
        <taxon>Bacteria</taxon>
        <taxon>Pseudomonadati</taxon>
        <taxon>Pseudomonadota</taxon>
        <taxon>Betaproteobacteria</taxon>
        <taxon>Burkholderiales</taxon>
        <taxon>Comamonadaceae</taxon>
        <taxon>Variovorax</taxon>
    </lineage>
</organism>
<feature type="chain" id="PRO_5045527642" description="DUF3047 domain-containing protein" evidence="1">
    <location>
        <begin position="40"/>
        <end position="281"/>
    </location>
</feature>
<dbReference type="Proteomes" id="UP001226867">
    <property type="component" value="Unassembled WGS sequence"/>
</dbReference>
<sequence length="281" mass="30329">MTVRIRFHPPHLWPLAAARAWLLAGAALWGAFAAPAALAQDANRLVPFSNAQGAQPPAPWRFTTLPHKAPTRFDVTTQPDGQHVLRVEADQSYGNLVHPTQVVLGPGTSLAWRWRVDEFVQGADLRTRAGDDGAAKLCVFFDLAVERLSFGERARLALARSSTGEDIPSEVLCYVWDNREAKDTLLVNAFTQRMRMLVLESGATPGGWLSERRSVLADYRRAFGTEAGDTLPDVVAVAVSADADNTHGHGLAYFSDIDLRGPWAVHPPVVGPAGAAPGTAP</sequence>
<protein>
    <recommendedName>
        <fullName evidence="4">DUF3047 domain-containing protein</fullName>
    </recommendedName>
</protein>
<evidence type="ECO:0008006" key="4">
    <source>
        <dbReference type="Google" id="ProtNLM"/>
    </source>
</evidence>
<accession>A0ABT9S1Z0</accession>
<dbReference type="RefSeq" id="WP_307688066.1">
    <property type="nucleotide sequence ID" value="NZ_JAUSRO010000002.1"/>
</dbReference>
<keyword evidence="1" id="KW-0732">Signal</keyword>
<dbReference type="InterPro" id="IPR021409">
    <property type="entry name" value="DUF3047"/>
</dbReference>
<proteinExistence type="predicted"/>
<dbReference type="Pfam" id="PF11249">
    <property type="entry name" value="DUF3047"/>
    <property type="match status" value="1"/>
</dbReference>
<name>A0ABT9S1Z0_9BURK</name>
<feature type="signal peptide" evidence="1">
    <location>
        <begin position="1"/>
        <end position="39"/>
    </location>
</feature>
<evidence type="ECO:0000256" key="1">
    <source>
        <dbReference type="SAM" id="SignalP"/>
    </source>
</evidence>
<gene>
    <name evidence="2" type="ORF">J2W36_000470</name>
</gene>
<evidence type="ECO:0000313" key="3">
    <source>
        <dbReference type="Proteomes" id="UP001226867"/>
    </source>
</evidence>
<comment type="caution">
    <text evidence="2">The sequence shown here is derived from an EMBL/GenBank/DDBJ whole genome shotgun (WGS) entry which is preliminary data.</text>
</comment>